<protein>
    <submittedName>
        <fullName evidence="2">Heterotetrameric sarcosine oxidase delta subunit</fullName>
    </submittedName>
</protein>
<dbReference type="Gene3D" id="3.30.2270.10">
    <property type="entry name" value="Folate-binding superfamily"/>
    <property type="match status" value="1"/>
</dbReference>
<dbReference type="Proteomes" id="UP001519295">
    <property type="component" value="Unassembled WGS sequence"/>
</dbReference>
<name>A0ABS4W363_9PSEU</name>
<dbReference type="InterPro" id="IPR038561">
    <property type="entry name" value="SoxD_sf"/>
</dbReference>
<evidence type="ECO:0000313" key="2">
    <source>
        <dbReference type="EMBL" id="MBP2370451.1"/>
    </source>
</evidence>
<accession>A0ABS4W363</accession>
<proteinExistence type="predicted"/>
<dbReference type="EMBL" id="JAGINU010000001">
    <property type="protein sequence ID" value="MBP2370451.1"/>
    <property type="molecule type" value="Genomic_DNA"/>
</dbReference>
<dbReference type="Pfam" id="PF04267">
    <property type="entry name" value="SoxD"/>
    <property type="match status" value="1"/>
</dbReference>
<organism evidence="2 3">
    <name type="scientific">Pseudonocardia parietis</name>
    <dbReference type="NCBI Taxonomy" id="570936"/>
    <lineage>
        <taxon>Bacteria</taxon>
        <taxon>Bacillati</taxon>
        <taxon>Actinomycetota</taxon>
        <taxon>Actinomycetes</taxon>
        <taxon>Pseudonocardiales</taxon>
        <taxon>Pseudonocardiaceae</taxon>
        <taxon>Pseudonocardia</taxon>
    </lineage>
</organism>
<keyword evidence="3" id="KW-1185">Reference proteome</keyword>
<evidence type="ECO:0000313" key="1">
    <source>
        <dbReference type="EMBL" id="MBP2368962.1"/>
    </source>
</evidence>
<evidence type="ECO:0000313" key="3">
    <source>
        <dbReference type="Proteomes" id="UP001519295"/>
    </source>
</evidence>
<reference evidence="2 3" key="1">
    <citation type="submission" date="2021-03" db="EMBL/GenBank/DDBJ databases">
        <title>Sequencing the genomes of 1000 actinobacteria strains.</title>
        <authorList>
            <person name="Klenk H.-P."/>
        </authorList>
    </citation>
    <scope>NUCLEOTIDE SEQUENCE [LARGE SCALE GENOMIC DNA]</scope>
    <source>
        <strain evidence="2 3">DSM 45256</strain>
    </source>
</reference>
<dbReference type="InterPro" id="IPR006279">
    <property type="entry name" value="SoxD"/>
</dbReference>
<comment type="caution">
    <text evidence="2">The sequence shown here is derived from an EMBL/GenBank/DDBJ whole genome shotgun (WGS) entry which is preliminary data.</text>
</comment>
<gene>
    <name evidence="1" type="ORF">JOF36_004658</name>
    <name evidence="2" type="ORF">JOF36_006147</name>
</gene>
<sequence length="54" mass="6250">MSAQQWRRFLYAKSNPLGTVAESWYHRAGCRRYFAVERDTATNSHHAHRAQGAT</sequence>
<dbReference type="EMBL" id="JAGINU010000001">
    <property type="protein sequence ID" value="MBP2368962.1"/>
    <property type="molecule type" value="Genomic_DNA"/>
</dbReference>